<evidence type="ECO:0000256" key="2">
    <source>
        <dbReference type="ARBA" id="ARBA00023125"/>
    </source>
</evidence>
<evidence type="ECO:0000256" key="1">
    <source>
        <dbReference type="ARBA" id="ARBA00023015"/>
    </source>
</evidence>
<dbReference type="InterPro" id="IPR009057">
    <property type="entry name" value="Homeodomain-like_sf"/>
</dbReference>
<dbReference type="Proteomes" id="UP000018362">
    <property type="component" value="Unassembled WGS sequence"/>
</dbReference>
<dbReference type="SMART" id="SM00342">
    <property type="entry name" value="HTH_ARAC"/>
    <property type="match status" value="1"/>
</dbReference>
<protein>
    <recommendedName>
        <fullName evidence="4">HTH araC/xylS-type domain-containing protein</fullName>
    </recommendedName>
</protein>
<evidence type="ECO:0000256" key="3">
    <source>
        <dbReference type="ARBA" id="ARBA00023163"/>
    </source>
</evidence>
<feature type="domain" description="HTH araC/xylS-type" evidence="4">
    <location>
        <begin position="213"/>
        <end position="311"/>
    </location>
</feature>
<keyword evidence="1" id="KW-0805">Transcription regulation</keyword>
<keyword evidence="3" id="KW-0804">Transcription</keyword>
<dbReference type="PROSITE" id="PS01124">
    <property type="entry name" value="HTH_ARAC_FAMILY_2"/>
    <property type="match status" value="1"/>
</dbReference>
<organism evidence="5 6">
    <name type="scientific">Phocaeicola coprocola CAG:162</name>
    <dbReference type="NCBI Taxonomy" id="1263040"/>
    <lineage>
        <taxon>Bacteria</taxon>
        <taxon>Pseudomonadati</taxon>
        <taxon>Bacteroidota</taxon>
        <taxon>Bacteroidia</taxon>
        <taxon>Bacteroidales</taxon>
        <taxon>Bacteroidaceae</taxon>
        <taxon>Phocaeicola</taxon>
    </lineage>
</organism>
<proteinExistence type="predicted"/>
<accession>R6CFP9</accession>
<dbReference type="AlphaFoldDB" id="R6CFP9"/>
<gene>
    <name evidence="5" type="ORF">BN509_00184</name>
</gene>
<evidence type="ECO:0000313" key="6">
    <source>
        <dbReference type="Proteomes" id="UP000018362"/>
    </source>
</evidence>
<sequence>MKYIRIFIALKNVHKMKKCIISQWINNEAILKKQVEELAANDKMAILKLKGENVLCSNQLEESHPAFLFLAKGKLSFKVNGDYIEIHAPAHIDFILIHPWSNMKTSKDFEGYFIMTEQSFFVRISESIRSKFVGLIYQYAHRPFVSLNEQAVQRVHLFIDMLTNIITQPEYHFRYEAMENMLRMFQLEVWNTVFSLYKNETTDEQHLWSDILSHFLHLVRTNCRFHHDVKWYANQLCVSSDALSAKARRMYEKSASQIIDEYLLIEAKAYLQNPAHSIQNVAELLSFSDQAAFCKFFKRCCGISPSEFKKGKQ</sequence>
<name>R6CFP9_9BACT</name>
<dbReference type="Gene3D" id="1.10.10.60">
    <property type="entry name" value="Homeodomain-like"/>
    <property type="match status" value="1"/>
</dbReference>
<dbReference type="GO" id="GO:0043565">
    <property type="term" value="F:sequence-specific DNA binding"/>
    <property type="evidence" value="ECO:0007669"/>
    <property type="project" value="InterPro"/>
</dbReference>
<dbReference type="EMBL" id="CBCJ010000046">
    <property type="protein sequence ID" value="CDA70296.1"/>
    <property type="molecule type" value="Genomic_DNA"/>
</dbReference>
<comment type="caution">
    <text evidence="5">The sequence shown here is derived from an EMBL/GenBank/DDBJ whole genome shotgun (WGS) entry which is preliminary data.</text>
</comment>
<dbReference type="PANTHER" id="PTHR43280">
    <property type="entry name" value="ARAC-FAMILY TRANSCRIPTIONAL REGULATOR"/>
    <property type="match status" value="1"/>
</dbReference>
<keyword evidence="2" id="KW-0238">DNA-binding</keyword>
<evidence type="ECO:0000259" key="4">
    <source>
        <dbReference type="PROSITE" id="PS01124"/>
    </source>
</evidence>
<dbReference type="Pfam" id="PF12833">
    <property type="entry name" value="HTH_18"/>
    <property type="match status" value="1"/>
</dbReference>
<dbReference type="PANTHER" id="PTHR43280:SF32">
    <property type="entry name" value="TRANSCRIPTIONAL REGULATORY PROTEIN"/>
    <property type="match status" value="1"/>
</dbReference>
<evidence type="ECO:0000313" key="5">
    <source>
        <dbReference type="EMBL" id="CDA70296.1"/>
    </source>
</evidence>
<dbReference type="SUPFAM" id="SSF46689">
    <property type="entry name" value="Homeodomain-like"/>
    <property type="match status" value="1"/>
</dbReference>
<dbReference type="GO" id="GO:0003700">
    <property type="term" value="F:DNA-binding transcription factor activity"/>
    <property type="evidence" value="ECO:0007669"/>
    <property type="project" value="InterPro"/>
</dbReference>
<reference evidence="5" key="1">
    <citation type="submission" date="2012-11" db="EMBL/GenBank/DDBJ databases">
        <title>Dependencies among metagenomic species, viruses, plasmids and units of genetic variation.</title>
        <authorList>
            <person name="Nielsen H.B."/>
            <person name="Almeida M."/>
            <person name="Juncker A.S."/>
            <person name="Rasmussen S."/>
            <person name="Li J."/>
            <person name="Sunagawa S."/>
            <person name="Plichta D."/>
            <person name="Gautier L."/>
            <person name="Le Chatelier E."/>
            <person name="Peletier E."/>
            <person name="Bonde I."/>
            <person name="Nielsen T."/>
            <person name="Manichanh C."/>
            <person name="Arumugam M."/>
            <person name="Batto J."/>
            <person name="Santos M.B.Q.D."/>
            <person name="Blom N."/>
            <person name="Borruel N."/>
            <person name="Burgdorf K.S."/>
            <person name="Boumezbeur F."/>
            <person name="Casellas F."/>
            <person name="Dore J."/>
            <person name="Guarner F."/>
            <person name="Hansen T."/>
            <person name="Hildebrand F."/>
            <person name="Kaas R.S."/>
            <person name="Kennedy S."/>
            <person name="Kristiansen K."/>
            <person name="Kultima J.R."/>
            <person name="Leonard P."/>
            <person name="Levenez F."/>
            <person name="Lund O."/>
            <person name="Moumen B."/>
            <person name="Le Paslier D."/>
            <person name="Pons N."/>
            <person name="Pedersen O."/>
            <person name="Prifti E."/>
            <person name="Qin J."/>
            <person name="Raes J."/>
            <person name="Tap J."/>
            <person name="Tims S."/>
            <person name="Ussery D.W."/>
            <person name="Yamada T."/>
            <person name="MetaHit consortium"/>
            <person name="Renault P."/>
            <person name="Sicheritz-Ponten T."/>
            <person name="Bork P."/>
            <person name="Wang J."/>
            <person name="Brunak S."/>
            <person name="Ehrlich S.D."/>
        </authorList>
    </citation>
    <scope>NUCLEOTIDE SEQUENCE [LARGE SCALE GENOMIC DNA]</scope>
</reference>
<dbReference type="InterPro" id="IPR018060">
    <property type="entry name" value="HTH_AraC"/>
</dbReference>